<evidence type="ECO:0000256" key="2">
    <source>
        <dbReference type="ARBA" id="ARBA00022679"/>
    </source>
</evidence>
<dbReference type="PANTHER" id="PTHR31544">
    <property type="entry name" value="AIG2-LIKE PROTEIN D"/>
    <property type="match status" value="1"/>
</dbReference>
<dbReference type="Pfam" id="PF06094">
    <property type="entry name" value="GGACT"/>
    <property type="match status" value="1"/>
</dbReference>
<dbReference type="InterPro" id="IPR045038">
    <property type="entry name" value="AIG2-like"/>
</dbReference>
<dbReference type="OrthoDB" id="1044435at2759"/>
<reference evidence="5 6" key="1">
    <citation type="journal article" date="2013" name="Fungal Biol.">
        <title>Analysis of microsatellite markers in the genome of the plant pathogen Ceratocystis fimbriata.</title>
        <authorList>
            <person name="Simpson M.C."/>
            <person name="Wilken P.M."/>
            <person name="Coetzee M.P."/>
            <person name="Wingfield M.J."/>
            <person name="Wingfield B.D."/>
        </authorList>
    </citation>
    <scope>NUCLEOTIDE SEQUENCE [LARGE SCALE GENOMIC DNA]</scope>
    <source>
        <strain evidence="5 6">CBS 114723</strain>
    </source>
</reference>
<evidence type="ECO:0000313" key="6">
    <source>
        <dbReference type="Proteomes" id="UP000222788"/>
    </source>
</evidence>
<dbReference type="PANTHER" id="PTHR31544:SF2">
    <property type="entry name" value="AIG2-LIKE PROTEIN D"/>
    <property type="match status" value="1"/>
</dbReference>
<proteinExistence type="inferred from homology"/>
<evidence type="ECO:0000256" key="1">
    <source>
        <dbReference type="ARBA" id="ARBA00008861"/>
    </source>
</evidence>
<dbReference type="Gene3D" id="3.10.490.10">
    <property type="entry name" value="Gamma-glutamyl cyclotransferase-like"/>
    <property type="match status" value="1"/>
</dbReference>
<comment type="caution">
    <text evidence="5">The sequence shown here is derived from an EMBL/GenBank/DDBJ whole genome shotgun (WGS) entry which is preliminary data.</text>
</comment>
<reference evidence="5 6" key="2">
    <citation type="journal article" date="2013" name="IMA Fungus">
        <title>IMA Genome-F 1: Ceratocystis fimbriata: Draft nuclear genome sequence for the plant pathogen, Ceratocystis fimbriata.</title>
        <authorList>
            <person name="Wilken P.M."/>
            <person name="Steenkamp E.T."/>
            <person name="Wingfield M.J."/>
            <person name="de Beer Z.W."/>
            <person name="Wingfield B.D."/>
        </authorList>
    </citation>
    <scope>NUCLEOTIDE SEQUENCE [LARGE SCALE GENOMIC DNA]</scope>
    <source>
        <strain evidence="5 6">CBS 114723</strain>
    </source>
</reference>
<protein>
    <recommendedName>
        <fullName evidence="3">Putative gamma-glutamylcyclotransferase</fullName>
    </recommendedName>
</protein>
<evidence type="ECO:0000259" key="4">
    <source>
        <dbReference type="Pfam" id="PF06094"/>
    </source>
</evidence>
<dbReference type="CDD" id="cd06661">
    <property type="entry name" value="GGCT_like"/>
    <property type="match status" value="1"/>
</dbReference>
<sequence length="164" mass="18521">MSGDYTAFFYGTLMVPEVFFTVTLNTASPPKALSDLYAFCPAVLKDHARHRVVHEDYPGVIAEQGHSVLGVFATGLTEANLEKLDLFEGPEYQRQSVSVTVLDKNGKEVKEVKTNTYIFIDADLLEKREWDIEEFKSEKLSMWTRNEFVFEGCLVPANVKTNST</sequence>
<dbReference type="InterPro" id="IPR009288">
    <property type="entry name" value="AIG2-like_dom"/>
</dbReference>
<dbReference type="InterPro" id="IPR036568">
    <property type="entry name" value="GGCT-like_sf"/>
</dbReference>
<feature type="domain" description="Gamma-glutamylcyclotransferase AIG2-like" evidence="4">
    <location>
        <begin position="8"/>
        <end position="130"/>
    </location>
</feature>
<dbReference type="GO" id="GO:0016740">
    <property type="term" value="F:transferase activity"/>
    <property type="evidence" value="ECO:0007669"/>
    <property type="project" value="UniProtKB-KW"/>
</dbReference>
<name>A0A2C5XKA8_9PEZI</name>
<organism evidence="5 6">
    <name type="scientific">Ceratocystis fimbriata CBS 114723</name>
    <dbReference type="NCBI Taxonomy" id="1035309"/>
    <lineage>
        <taxon>Eukaryota</taxon>
        <taxon>Fungi</taxon>
        <taxon>Dikarya</taxon>
        <taxon>Ascomycota</taxon>
        <taxon>Pezizomycotina</taxon>
        <taxon>Sordariomycetes</taxon>
        <taxon>Hypocreomycetidae</taxon>
        <taxon>Microascales</taxon>
        <taxon>Ceratocystidaceae</taxon>
        <taxon>Ceratocystis</taxon>
    </lineage>
</organism>
<evidence type="ECO:0000256" key="3">
    <source>
        <dbReference type="ARBA" id="ARBA00030602"/>
    </source>
</evidence>
<evidence type="ECO:0000313" key="5">
    <source>
        <dbReference type="EMBL" id="PHH55884.1"/>
    </source>
</evidence>
<dbReference type="AlphaFoldDB" id="A0A2C5XKA8"/>
<dbReference type="Proteomes" id="UP000222788">
    <property type="component" value="Unassembled WGS sequence"/>
</dbReference>
<dbReference type="EMBL" id="APWK03000006">
    <property type="protein sequence ID" value="PHH55884.1"/>
    <property type="molecule type" value="Genomic_DNA"/>
</dbReference>
<accession>A0A2C5XKA8</accession>
<dbReference type="InterPro" id="IPR013024">
    <property type="entry name" value="GGCT-like"/>
</dbReference>
<gene>
    <name evidence="5" type="primary">AIG2C</name>
    <name evidence="5" type="ORF">CFIMG_001161RA</name>
</gene>
<dbReference type="SUPFAM" id="SSF110857">
    <property type="entry name" value="Gamma-glutamyl cyclotransferase-like"/>
    <property type="match status" value="1"/>
</dbReference>
<keyword evidence="6" id="KW-1185">Reference proteome</keyword>
<comment type="similarity">
    <text evidence="1">Belongs to the gamma-glutamylcyclotransferase family.</text>
</comment>
<keyword evidence="2" id="KW-0808">Transferase</keyword>